<organism evidence="2 3">
    <name type="scientific">Purpureocillium lilacinum</name>
    <name type="common">Paecilomyces lilacinus</name>
    <dbReference type="NCBI Taxonomy" id="33203"/>
    <lineage>
        <taxon>Eukaryota</taxon>
        <taxon>Fungi</taxon>
        <taxon>Dikarya</taxon>
        <taxon>Ascomycota</taxon>
        <taxon>Pezizomycotina</taxon>
        <taxon>Sordariomycetes</taxon>
        <taxon>Hypocreomycetidae</taxon>
        <taxon>Hypocreales</taxon>
        <taxon>Ophiocordycipitaceae</taxon>
        <taxon>Purpureocillium</taxon>
    </lineage>
</organism>
<dbReference type="AlphaFoldDB" id="A0A2U3DR16"/>
<name>A0A2U3DR16_PURLI</name>
<gene>
    <name evidence="2" type="ORF">PCL_08666</name>
</gene>
<feature type="region of interest" description="Disordered" evidence="1">
    <location>
        <begin position="116"/>
        <end position="138"/>
    </location>
</feature>
<feature type="region of interest" description="Disordered" evidence="1">
    <location>
        <begin position="1"/>
        <end position="74"/>
    </location>
</feature>
<evidence type="ECO:0000256" key="1">
    <source>
        <dbReference type="SAM" id="MobiDB-lite"/>
    </source>
</evidence>
<evidence type="ECO:0000313" key="3">
    <source>
        <dbReference type="Proteomes" id="UP000245956"/>
    </source>
</evidence>
<dbReference type="Proteomes" id="UP000245956">
    <property type="component" value="Unassembled WGS sequence"/>
</dbReference>
<feature type="region of interest" description="Disordered" evidence="1">
    <location>
        <begin position="151"/>
        <end position="180"/>
    </location>
</feature>
<evidence type="ECO:0000313" key="2">
    <source>
        <dbReference type="EMBL" id="PWI64697.1"/>
    </source>
</evidence>
<reference evidence="2 3" key="1">
    <citation type="journal article" date="2016" name="Front. Microbiol.">
        <title>Genome and transcriptome sequences reveal the specific parasitism of the nematophagous Purpureocillium lilacinum 36-1.</title>
        <authorList>
            <person name="Xie J."/>
            <person name="Li S."/>
            <person name="Mo C."/>
            <person name="Xiao X."/>
            <person name="Peng D."/>
            <person name="Wang G."/>
            <person name="Xiao Y."/>
        </authorList>
    </citation>
    <scope>NUCLEOTIDE SEQUENCE [LARGE SCALE GENOMIC DNA]</scope>
    <source>
        <strain evidence="2 3">36-1</strain>
    </source>
</reference>
<dbReference type="EMBL" id="LCWV01000048">
    <property type="protein sequence ID" value="PWI64697.1"/>
    <property type="molecule type" value="Genomic_DNA"/>
</dbReference>
<proteinExistence type="predicted"/>
<feature type="compositionally biased region" description="Polar residues" evidence="1">
    <location>
        <begin position="49"/>
        <end position="59"/>
    </location>
</feature>
<comment type="caution">
    <text evidence="2">The sequence shown here is derived from an EMBL/GenBank/DDBJ whole genome shotgun (WGS) entry which is preliminary data.</text>
</comment>
<sequence length="397" mass="43388">MGDDSDATSHATLHPADGGTTKTHIGVRGAGTLPASDANGGRMRGTRDSLPSQASSPANWKSMARQGRRDDRNVQETTFRLRNTLCCASLPHREASLTCLAGFRAATVDIEIATGRQRPISEEDRQVPQRSGRSATEHVNMHPVAAPQLLQTSKPSKPRQGFQGRYHALLPPPGRTTPSAESVTLKYQRVPSTDFSSGADIYLVVRSRCEYPGRQYSIHETRHRSRGPKLASTRRMLHGASAGCQGPQTFKARTTCGPRQGARLTHFLVRVLSRLPRLANMLATGLCIHPIGLVRGPSVPATVCLGEGGPEVDIAASFGSLQGQSSLSAEDTKPGGRPIDRRQWFVSKQIRRRRAAVRRFRLASQRKCTCRRSQWLNKRLHESTSTHFCCPGLPGLT</sequence>
<accession>A0A2U3DR16</accession>
<protein>
    <submittedName>
        <fullName evidence="2">Uncharacterized protein</fullName>
    </submittedName>
</protein>